<protein>
    <submittedName>
        <fullName evidence="1">Uncharacterized protein</fullName>
    </submittedName>
</protein>
<reference evidence="1" key="1">
    <citation type="submission" date="2020-02" db="EMBL/GenBank/DDBJ databases">
        <authorList>
            <person name="Meier V. D."/>
        </authorList>
    </citation>
    <scope>NUCLEOTIDE SEQUENCE</scope>
    <source>
        <strain evidence="1">AVDCRST_MAG19</strain>
    </source>
</reference>
<sequence>GRPASRDTHRPQGGRCVRARGLGVRVGVPLGQRRANPRGQAPQFRLRLDLADAQRVRARLDPGRDGVGV</sequence>
<dbReference type="AlphaFoldDB" id="A0A6J4VQJ0"/>
<dbReference type="EMBL" id="CADCWL010000249">
    <property type="protein sequence ID" value="CAA9585166.1"/>
    <property type="molecule type" value="Genomic_DNA"/>
</dbReference>
<evidence type="ECO:0000313" key="1">
    <source>
        <dbReference type="EMBL" id="CAA9585166.1"/>
    </source>
</evidence>
<feature type="non-terminal residue" evidence="1">
    <location>
        <position position="69"/>
    </location>
</feature>
<proteinExistence type="predicted"/>
<feature type="non-terminal residue" evidence="1">
    <location>
        <position position="1"/>
    </location>
</feature>
<gene>
    <name evidence="1" type="ORF">AVDCRST_MAG19-4502</name>
</gene>
<accession>A0A6J4VQJ0</accession>
<organism evidence="1">
    <name type="scientific">uncultured Thermomicrobiales bacterium</name>
    <dbReference type="NCBI Taxonomy" id="1645740"/>
    <lineage>
        <taxon>Bacteria</taxon>
        <taxon>Pseudomonadati</taxon>
        <taxon>Thermomicrobiota</taxon>
        <taxon>Thermomicrobia</taxon>
        <taxon>Thermomicrobiales</taxon>
        <taxon>environmental samples</taxon>
    </lineage>
</organism>
<name>A0A6J4VQJ0_9BACT</name>